<name>A0A4R1YUB3_9RHOB</name>
<dbReference type="AlphaFoldDB" id="A0A4R1YUB3"/>
<feature type="region of interest" description="Disordered" evidence="1">
    <location>
        <begin position="1"/>
        <end position="26"/>
    </location>
</feature>
<dbReference type="Proteomes" id="UP000295277">
    <property type="component" value="Unassembled WGS sequence"/>
</dbReference>
<accession>A0A4R1YUB3</accession>
<evidence type="ECO:0000259" key="2">
    <source>
        <dbReference type="Pfam" id="PF13403"/>
    </source>
</evidence>
<dbReference type="EMBL" id="SLVM01000013">
    <property type="protein sequence ID" value="TCM83561.1"/>
    <property type="molecule type" value="Genomic_DNA"/>
</dbReference>
<sequence>MSDQSSLRGACDPATGPQDTRRAWSLPGFGPMTRITTELGDFPAQALRVGDRVRTRRGPFKLIVWLDRVVLDESFLAHHPEAQPVLIRPGAFGAGFPAREVVVSPAQRIHPPRPQPGTRAQPAGRLTTGPRIMRKPETIFTYTLFHCDELVDVHAEGLWLPIPPRAPLPTAED</sequence>
<keyword evidence="4" id="KW-1185">Reference proteome</keyword>
<gene>
    <name evidence="3" type="ORF">EV216_113106</name>
</gene>
<protein>
    <submittedName>
        <fullName evidence="3">Hint domain-containing protein</fullName>
    </submittedName>
</protein>
<feature type="region of interest" description="Disordered" evidence="1">
    <location>
        <begin position="108"/>
        <end position="129"/>
    </location>
</feature>
<dbReference type="InterPro" id="IPR036844">
    <property type="entry name" value="Hint_dom_sf"/>
</dbReference>
<proteinExistence type="predicted"/>
<dbReference type="SUPFAM" id="SSF51294">
    <property type="entry name" value="Hedgehog/intein (Hint) domain"/>
    <property type="match status" value="1"/>
</dbReference>
<evidence type="ECO:0000313" key="4">
    <source>
        <dbReference type="Proteomes" id="UP000295277"/>
    </source>
</evidence>
<dbReference type="OrthoDB" id="7835405at2"/>
<evidence type="ECO:0000256" key="1">
    <source>
        <dbReference type="SAM" id="MobiDB-lite"/>
    </source>
</evidence>
<evidence type="ECO:0000313" key="3">
    <source>
        <dbReference type="EMBL" id="TCM83561.1"/>
    </source>
</evidence>
<dbReference type="Pfam" id="PF13403">
    <property type="entry name" value="Hint_2"/>
    <property type="match status" value="1"/>
</dbReference>
<feature type="domain" description="Hedgehog/Intein (Hint)" evidence="2">
    <location>
        <begin position="28"/>
        <end position="159"/>
    </location>
</feature>
<dbReference type="InterPro" id="IPR028992">
    <property type="entry name" value="Hedgehog/Intein_dom"/>
</dbReference>
<reference evidence="3 4" key="1">
    <citation type="submission" date="2019-03" db="EMBL/GenBank/DDBJ databases">
        <title>Genomic Encyclopedia of Type Strains, Phase IV (KMG-IV): sequencing the most valuable type-strain genomes for metagenomic binning, comparative biology and taxonomic classification.</title>
        <authorList>
            <person name="Goeker M."/>
        </authorList>
    </citation>
    <scope>NUCLEOTIDE SEQUENCE [LARGE SCALE GENOMIC DNA]</scope>
    <source>
        <strain evidence="3 4">DSM 21153</strain>
    </source>
</reference>
<comment type="caution">
    <text evidence="3">The sequence shown here is derived from an EMBL/GenBank/DDBJ whole genome shotgun (WGS) entry which is preliminary data.</text>
</comment>
<organism evidence="3 4">
    <name type="scientific">Rhodovulum steppense</name>
    <dbReference type="NCBI Taxonomy" id="540251"/>
    <lineage>
        <taxon>Bacteria</taxon>
        <taxon>Pseudomonadati</taxon>
        <taxon>Pseudomonadota</taxon>
        <taxon>Alphaproteobacteria</taxon>
        <taxon>Rhodobacterales</taxon>
        <taxon>Paracoccaceae</taxon>
        <taxon>Rhodovulum</taxon>
    </lineage>
</organism>